<dbReference type="OrthoDB" id="5169292at2"/>
<reference evidence="8 9" key="1">
    <citation type="journal article" date="2010" name="Stand. Genomic Sci.">
        <title>Complete genome sequence of Conexibacter woesei type strain (ID131577).</title>
        <authorList>
            <person name="Pukall R."/>
            <person name="Lapidus A."/>
            <person name="Glavina Del Rio T."/>
            <person name="Copeland A."/>
            <person name="Tice H."/>
            <person name="Cheng J.-F."/>
            <person name="Lucas S."/>
            <person name="Chen F."/>
            <person name="Nolan M."/>
            <person name="Bruce D."/>
            <person name="Goodwin L."/>
            <person name="Pitluck S."/>
            <person name="Mavromatis K."/>
            <person name="Ivanova N."/>
            <person name="Ovchinnikova G."/>
            <person name="Pati A."/>
            <person name="Chen A."/>
            <person name="Palaniappan K."/>
            <person name="Land M."/>
            <person name="Hauser L."/>
            <person name="Chang Y.-J."/>
            <person name="Jeffries C.D."/>
            <person name="Chain P."/>
            <person name="Meincke L."/>
            <person name="Sims D."/>
            <person name="Brettin T."/>
            <person name="Detter J.C."/>
            <person name="Rohde M."/>
            <person name="Goeker M."/>
            <person name="Bristow J."/>
            <person name="Eisen J.A."/>
            <person name="Markowitz V."/>
            <person name="Kyrpides N.C."/>
            <person name="Klenk H.-P."/>
            <person name="Hugenholtz P."/>
        </authorList>
    </citation>
    <scope>NUCLEOTIDE SEQUENCE [LARGE SCALE GENOMIC DNA]</scope>
    <source>
        <strain evidence="9">DSM 14684 / CIP 108061 / JCM 11494 / NBRC 100937 / ID131577</strain>
    </source>
</reference>
<gene>
    <name evidence="8" type="ordered locus">Cwoe_3122</name>
</gene>
<feature type="region of interest" description="Disordered" evidence="6">
    <location>
        <begin position="1"/>
        <end position="25"/>
    </location>
</feature>
<evidence type="ECO:0000313" key="8">
    <source>
        <dbReference type="EMBL" id="ADB51541.1"/>
    </source>
</evidence>
<evidence type="ECO:0000256" key="4">
    <source>
        <dbReference type="ARBA" id="ARBA00022827"/>
    </source>
</evidence>
<dbReference type="GO" id="GO:0016491">
    <property type="term" value="F:oxidoreductase activity"/>
    <property type="evidence" value="ECO:0007669"/>
    <property type="project" value="UniProtKB-KW"/>
</dbReference>
<dbReference type="PANTHER" id="PTHR42973">
    <property type="entry name" value="BINDING OXIDOREDUCTASE, PUTATIVE (AFU_ORTHOLOGUE AFUA_1G17690)-RELATED"/>
    <property type="match status" value="1"/>
</dbReference>
<dbReference type="InterPro" id="IPR006094">
    <property type="entry name" value="Oxid_FAD_bind_N"/>
</dbReference>
<dbReference type="InterPro" id="IPR036318">
    <property type="entry name" value="FAD-bd_PCMH-like_sf"/>
</dbReference>
<name>D3FD29_CONWI</name>
<organism evidence="8 9">
    <name type="scientific">Conexibacter woesei (strain DSM 14684 / CCUG 47730 / CIP 108061 / JCM 11494 / NBRC 100937 / ID131577)</name>
    <dbReference type="NCBI Taxonomy" id="469383"/>
    <lineage>
        <taxon>Bacteria</taxon>
        <taxon>Bacillati</taxon>
        <taxon>Actinomycetota</taxon>
        <taxon>Thermoleophilia</taxon>
        <taxon>Solirubrobacterales</taxon>
        <taxon>Conexibacteraceae</taxon>
        <taxon>Conexibacter</taxon>
    </lineage>
</organism>
<dbReference type="PROSITE" id="PS51387">
    <property type="entry name" value="FAD_PCMH"/>
    <property type="match status" value="1"/>
</dbReference>
<evidence type="ECO:0000256" key="2">
    <source>
        <dbReference type="ARBA" id="ARBA00005466"/>
    </source>
</evidence>
<dbReference type="HOGENOM" id="CLU_018354_10_0_11"/>
<accession>D3FD29</accession>
<dbReference type="Gene3D" id="3.30.43.10">
    <property type="entry name" value="Uridine Diphospho-n-acetylenolpyruvylglucosamine Reductase, domain 2"/>
    <property type="match status" value="1"/>
</dbReference>
<dbReference type="InterPro" id="IPR050416">
    <property type="entry name" value="FAD-linked_Oxidoreductase"/>
</dbReference>
<keyword evidence="4" id="KW-0274">FAD</keyword>
<dbReference type="EMBL" id="CP001854">
    <property type="protein sequence ID" value="ADB51541.1"/>
    <property type="molecule type" value="Genomic_DNA"/>
</dbReference>
<dbReference type="SUPFAM" id="SSF56176">
    <property type="entry name" value="FAD-binding/transporter-associated domain-like"/>
    <property type="match status" value="1"/>
</dbReference>
<keyword evidence="3" id="KW-0285">Flavoprotein</keyword>
<evidence type="ECO:0000256" key="1">
    <source>
        <dbReference type="ARBA" id="ARBA00001974"/>
    </source>
</evidence>
<protein>
    <submittedName>
        <fullName evidence="8">FAD linked oxidase domain protein</fullName>
    </submittedName>
</protein>
<dbReference type="Proteomes" id="UP000008229">
    <property type="component" value="Chromosome"/>
</dbReference>
<dbReference type="InterPro" id="IPR016166">
    <property type="entry name" value="FAD-bd_PCMH"/>
</dbReference>
<dbReference type="Pfam" id="PF01565">
    <property type="entry name" value="FAD_binding_4"/>
    <property type="match status" value="1"/>
</dbReference>
<evidence type="ECO:0000256" key="5">
    <source>
        <dbReference type="ARBA" id="ARBA00023002"/>
    </source>
</evidence>
<dbReference type="InterPro" id="IPR016167">
    <property type="entry name" value="FAD-bd_PCMH_sub1"/>
</dbReference>
<comment type="cofactor">
    <cofactor evidence="1">
        <name>FAD</name>
        <dbReference type="ChEBI" id="CHEBI:57692"/>
    </cofactor>
</comment>
<reference evidence="9" key="2">
    <citation type="submission" date="2010-01" db="EMBL/GenBank/DDBJ databases">
        <title>The complete genome of Conexibacter woesei DSM 14684.</title>
        <authorList>
            <consortium name="US DOE Joint Genome Institute (JGI-PGF)"/>
            <person name="Lucas S."/>
            <person name="Copeland A."/>
            <person name="Lapidus A."/>
            <person name="Glavina del Rio T."/>
            <person name="Dalin E."/>
            <person name="Tice H."/>
            <person name="Bruce D."/>
            <person name="Goodwin L."/>
            <person name="Pitluck S."/>
            <person name="Kyrpides N."/>
            <person name="Mavromatis K."/>
            <person name="Ivanova N."/>
            <person name="Mikhailova N."/>
            <person name="Chertkov O."/>
            <person name="Brettin T."/>
            <person name="Detter J.C."/>
            <person name="Han C."/>
            <person name="Larimer F."/>
            <person name="Land M."/>
            <person name="Hauser L."/>
            <person name="Markowitz V."/>
            <person name="Cheng J.-F."/>
            <person name="Hugenholtz P."/>
            <person name="Woyke T."/>
            <person name="Wu D."/>
            <person name="Pukall R."/>
            <person name="Steenblock K."/>
            <person name="Schneider S."/>
            <person name="Klenk H.-P."/>
            <person name="Eisen J.A."/>
        </authorList>
    </citation>
    <scope>NUCLEOTIDE SEQUENCE [LARGE SCALE GENOMIC DNA]</scope>
    <source>
        <strain evidence="9">DSM 14684 / CIP 108061 / JCM 11494 / NBRC 100937 / ID131577</strain>
    </source>
</reference>
<feature type="domain" description="FAD-binding PCMH-type" evidence="7">
    <location>
        <begin position="57"/>
        <end position="225"/>
    </location>
</feature>
<dbReference type="InterPro" id="IPR016169">
    <property type="entry name" value="FAD-bd_PCMH_sub2"/>
</dbReference>
<comment type="similarity">
    <text evidence="2">Belongs to the oxygen-dependent FAD-linked oxidoreductase family.</text>
</comment>
<evidence type="ECO:0000313" key="9">
    <source>
        <dbReference type="Proteomes" id="UP000008229"/>
    </source>
</evidence>
<evidence type="ECO:0000256" key="3">
    <source>
        <dbReference type="ARBA" id="ARBA00022630"/>
    </source>
</evidence>
<dbReference type="PANTHER" id="PTHR42973:SF39">
    <property type="entry name" value="FAD-BINDING PCMH-TYPE DOMAIN-CONTAINING PROTEIN"/>
    <property type="match status" value="1"/>
</dbReference>
<sequence length="449" mass="46306">MTNALQTDSTAARGSRTRRRPGVAGAVRQLRRTFHGPVHLPGSDAYDAARTNWSGTVVAHPAIVAEAAGAADVRAALQAARDHGLAFAVQGTGHGTAVPADGALLVKTGRMDAVSIDPEWEIARVGAGARWADVIAAAAPYGLAPTAGDTPSVGVAGFTLGGGVGWLARKYGLAADNLLRAEAVTAAGRLVAASATRNSDLFWALRGGGANFGAVTALELRLHRLPRVHAGVTYFPLERAAATLANYRTWALTQPRELTTAIVLSRASPQSGIAGPVMELRALYAGDARDAERALRSLHAVTGEPVAGGYTTAPYGGAAVGGTAPRGFELLDDLPDAAIAAAVELVGGDRAPAKAIEFRCWDGAIADAGPDAGPAGHRHVPFSVKVDGPPEAVAPLAAHATGGSFLNFLQDQTRTRDAYTPENWERLAQLKRALDPSGLFGLTHAIPAR</sequence>
<keyword evidence="5" id="KW-0560">Oxidoreductase</keyword>
<evidence type="ECO:0000259" key="7">
    <source>
        <dbReference type="PROSITE" id="PS51387"/>
    </source>
</evidence>
<dbReference type="Gene3D" id="3.40.462.20">
    <property type="match status" value="1"/>
</dbReference>
<dbReference type="STRING" id="469383.Cwoe_3122"/>
<dbReference type="GO" id="GO:0071949">
    <property type="term" value="F:FAD binding"/>
    <property type="evidence" value="ECO:0007669"/>
    <property type="project" value="InterPro"/>
</dbReference>
<dbReference type="eggNOG" id="COG0277">
    <property type="taxonomic scope" value="Bacteria"/>
</dbReference>
<evidence type="ECO:0000256" key="6">
    <source>
        <dbReference type="SAM" id="MobiDB-lite"/>
    </source>
</evidence>
<dbReference type="Pfam" id="PF08031">
    <property type="entry name" value="BBE"/>
    <property type="match status" value="1"/>
</dbReference>
<dbReference type="AlphaFoldDB" id="D3FD29"/>
<dbReference type="InterPro" id="IPR012951">
    <property type="entry name" value="BBE"/>
</dbReference>
<dbReference type="RefSeq" id="WP_012934592.1">
    <property type="nucleotide sequence ID" value="NC_013739.1"/>
</dbReference>
<keyword evidence="9" id="KW-1185">Reference proteome</keyword>
<dbReference type="Gene3D" id="3.30.465.10">
    <property type="match status" value="1"/>
</dbReference>
<proteinExistence type="inferred from homology"/>
<dbReference type="KEGG" id="cwo:Cwoe_3122"/>